<dbReference type="RefSeq" id="WP_139679426.1">
    <property type="nucleotide sequence ID" value="NZ_VDMN01000011.1"/>
</dbReference>
<comment type="caution">
    <text evidence="1">The sequence shown here is derived from an EMBL/GenBank/DDBJ whole genome shotgun (WGS) entry which is preliminary data.</text>
</comment>
<organism evidence="1 2">
    <name type="scientific">Aliirhizobium smilacinae</name>
    <dbReference type="NCBI Taxonomy" id="1395944"/>
    <lineage>
        <taxon>Bacteria</taxon>
        <taxon>Pseudomonadati</taxon>
        <taxon>Pseudomonadota</taxon>
        <taxon>Alphaproteobacteria</taxon>
        <taxon>Hyphomicrobiales</taxon>
        <taxon>Rhizobiaceae</taxon>
        <taxon>Aliirhizobium</taxon>
    </lineage>
</organism>
<evidence type="ECO:0008006" key="3">
    <source>
        <dbReference type="Google" id="ProtNLM"/>
    </source>
</evidence>
<reference evidence="1 2" key="1">
    <citation type="submission" date="2019-06" db="EMBL/GenBank/DDBJ databases">
        <title>The draft genome of Rhizobium smilacinae PTYR-5.</title>
        <authorList>
            <person name="Liu L."/>
            <person name="Li L."/>
            <person name="Zhang X."/>
        </authorList>
    </citation>
    <scope>NUCLEOTIDE SEQUENCE [LARGE SCALE GENOMIC DNA]</scope>
    <source>
        <strain evidence="1 2">PTYR-5</strain>
    </source>
</reference>
<dbReference type="Gene3D" id="2.160.20.80">
    <property type="entry name" value="E3 ubiquitin-protein ligase SopA"/>
    <property type="match status" value="1"/>
</dbReference>
<accession>A0A5C4X941</accession>
<dbReference type="InterPro" id="IPR001646">
    <property type="entry name" value="5peptide_repeat"/>
</dbReference>
<dbReference type="OrthoDB" id="7929910at2"/>
<gene>
    <name evidence="1" type="ORF">FHP24_27425</name>
</gene>
<sequence length="139" mass="15183">MWGLNILRKLSKKGIVFPMSLALALLLAGALPNIEILGHRVAEESISPTDTRFADFSSRTLDATSFKGANLLMADFRMSTLRRVDFTGADLKWTNFVGSEICGSIMPDGYRCDLNCSGTEAFQPATPSTCPYLAEDLAR</sequence>
<dbReference type="Pfam" id="PF00805">
    <property type="entry name" value="Pentapeptide"/>
    <property type="match status" value="1"/>
</dbReference>
<dbReference type="EMBL" id="VDMN01000011">
    <property type="protein sequence ID" value="TNM59902.1"/>
    <property type="molecule type" value="Genomic_DNA"/>
</dbReference>
<evidence type="ECO:0000313" key="2">
    <source>
        <dbReference type="Proteomes" id="UP000311605"/>
    </source>
</evidence>
<evidence type="ECO:0000313" key="1">
    <source>
        <dbReference type="EMBL" id="TNM59902.1"/>
    </source>
</evidence>
<keyword evidence="2" id="KW-1185">Reference proteome</keyword>
<protein>
    <recommendedName>
        <fullName evidence="3">Pentapeptide repeat-containing protein</fullName>
    </recommendedName>
</protein>
<name>A0A5C4X941_9HYPH</name>
<dbReference type="SUPFAM" id="SSF141571">
    <property type="entry name" value="Pentapeptide repeat-like"/>
    <property type="match status" value="1"/>
</dbReference>
<dbReference type="AlphaFoldDB" id="A0A5C4X941"/>
<dbReference type="Proteomes" id="UP000311605">
    <property type="component" value="Unassembled WGS sequence"/>
</dbReference>
<proteinExistence type="predicted"/>